<sequence length="412" mass="42515">MTGTVLVARVDNAGDVLLAGPAVRAVAASAREVVLLTGPYGRAAAELLPGVSRVVEWRTPWIDPAAPPMTGPHVLRLLRIVRDVAPEQALILTSLHQSPLPLALLFRLAGALRIAAISADHPGSLLDVWHVVDEDVDVPEAERMLGLAGAAGFELPRGDPGGLAVRRPLPDVGHLTGPPGYVVLHPGVSAPARAWPEEHWARAVHDLVRSGRRVVVTGGQDERGLTARIASGVGQHGLSPGPLFAGGWMGGGPVRLRGWEEAEEPTFTEGWVDGRSVATGGRGPDGPSAPRGERPVGHPARSVVDLGGRTTFPELAAVLEGACAVVVADAGPAHLAAAVGTPVVSLFAPVAPAGRWAPYGVPTVILGDQQAPCRATRAGACPVAGHPCLSSVPSTRVVEAVDRLTFVKEAAT</sequence>
<dbReference type="CDD" id="cd03789">
    <property type="entry name" value="GT9_LPS_heptosyltransferase"/>
    <property type="match status" value="1"/>
</dbReference>
<dbReference type="PANTHER" id="PTHR30160">
    <property type="entry name" value="TETRAACYLDISACCHARIDE 4'-KINASE-RELATED"/>
    <property type="match status" value="1"/>
</dbReference>
<evidence type="ECO:0000256" key="3">
    <source>
        <dbReference type="SAM" id="MobiDB-lite"/>
    </source>
</evidence>
<feature type="region of interest" description="Disordered" evidence="3">
    <location>
        <begin position="272"/>
        <end position="298"/>
    </location>
</feature>
<accession>A0ABV5T537</accession>
<keyword evidence="2" id="KW-0808">Transferase</keyword>
<protein>
    <submittedName>
        <fullName evidence="4">Glycosyltransferase family 9 protein</fullName>
    </submittedName>
</protein>
<comment type="caution">
    <text evidence="4">The sequence shown here is derived from an EMBL/GenBank/DDBJ whole genome shotgun (WGS) entry which is preliminary data.</text>
</comment>
<dbReference type="SUPFAM" id="SSF53756">
    <property type="entry name" value="UDP-Glycosyltransferase/glycogen phosphorylase"/>
    <property type="match status" value="2"/>
</dbReference>
<name>A0ABV5T537_9ACTN</name>
<reference evidence="4 5" key="1">
    <citation type="submission" date="2024-09" db="EMBL/GenBank/DDBJ databases">
        <authorList>
            <person name="Sun Q."/>
            <person name="Mori K."/>
        </authorList>
    </citation>
    <scope>NUCLEOTIDE SEQUENCE [LARGE SCALE GENOMIC DNA]</scope>
    <source>
        <strain evidence="4 5">JCM 3028</strain>
    </source>
</reference>
<gene>
    <name evidence="4" type="ORF">ACFFRH_00715</name>
</gene>
<dbReference type="Gene3D" id="3.40.50.2000">
    <property type="entry name" value="Glycogen Phosphorylase B"/>
    <property type="match status" value="2"/>
</dbReference>
<keyword evidence="5" id="KW-1185">Reference proteome</keyword>
<keyword evidence="1" id="KW-0328">Glycosyltransferase</keyword>
<evidence type="ECO:0000313" key="5">
    <source>
        <dbReference type="Proteomes" id="UP001589610"/>
    </source>
</evidence>
<dbReference type="Pfam" id="PF01075">
    <property type="entry name" value="Glyco_transf_9"/>
    <property type="match status" value="2"/>
</dbReference>
<evidence type="ECO:0000313" key="4">
    <source>
        <dbReference type="EMBL" id="MFB9673991.1"/>
    </source>
</evidence>
<evidence type="ECO:0000256" key="2">
    <source>
        <dbReference type="ARBA" id="ARBA00022679"/>
    </source>
</evidence>
<proteinExistence type="predicted"/>
<dbReference type="InterPro" id="IPR002201">
    <property type="entry name" value="Glyco_trans_9"/>
</dbReference>
<organism evidence="4 5">
    <name type="scientific">Streptosporangium vulgare</name>
    <dbReference type="NCBI Taxonomy" id="46190"/>
    <lineage>
        <taxon>Bacteria</taxon>
        <taxon>Bacillati</taxon>
        <taxon>Actinomycetota</taxon>
        <taxon>Actinomycetes</taxon>
        <taxon>Streptosporangiales</taxon>
        <taxon>Streptosporangiaceae</taxon>
        <taxon>Streptosporangium</taxon>
    </lineage>
</organism>
<dbReference type="EMBL" id="JBHMBS010000001">
    <property type="protein sequence ID" value="MFB9673991.1"/>
    <property type="molecule type" value="Genomic_DNA"/>
</dbReference>
<dbReference type="RefSeq" id="WP_344749027.1">
    <property type="nucleotide sequence ID" value="NZ_BAAAWW010000179.1"/>
</dbReference>
<dbReference type="Proteomes" id="UP001589610">
    <property type="component" value="Unassembled WGS sequence"/>
</dbReference>
<dbReference type="PANTHER" id="PTHR30160:SF1">
    <property type="entry name" value="LIPOPOLYSACCHARIDE 1,2-N-ACETYLGLUCOSAMINETRANSFERASE-RELATED"/>
    <property type="match status" value="1"/>
</dbReference>
<evidence type="ECO:0000256" key="1">
    <source>
        <dbReference type="ARBA" id="ARBA00022676"/>
    </source>
</evidence>
<dbReference type="InterPro" id="IPR051199">
    <property type="entry name" value="LPS_LOS_Heptosyltrfase"/>
</dbReference>